<dbReference type="RefSeq" id="WP_201814103.1">
    <property type="nucleotide sequence ID" value="NZ_JAERRH010000001.1"/>
</dbReference>
<protein>
    <submittedName>
        <fullName evidence="2">Metallophosphoesterase</fullName>
    </submittedName>
</protein>
<dbReference type="EMBL" id="JAERRH010000001">
    <property type="protein sequence ID" value="MBL1103675.1"/>
    <property type="molecule type" value="Genomic_DNA"/>
</dbReference>
<organism evidence="2 3">
    <name type="scientific">Streptomyces musisoli</name>
    <dbReference type="NCBI Taxonomy" id="2802280"/>
    <lineage>
        <taxon>Bacteria</taxon>
        <taxon>Bacillati</taxon>
        <taxon>Actinomycetota</taxon>
        <taxon>Actinomycetes</taxon>
        <taxon>Kitasatosporales</taxon>
        <taxon>Streptomycetaceae</taxon>
        <taxon>Streptomyces</taxon>
    </lineage>
</organism>
<proteinExistence type="predicted"/>
<dbReference type="PANTHER" id="PTHR31302:SF0">
    <property type="entry name" value="TRANSMEMBRANE PROTEIN WITH METALLOPHOSPHOESTERASE DOMAIN"/>
    <property type="match status" value="1"/>
</dbReference>
<accession>A0ABS1NV24</accession>
<evidence type="ECO:0000313" key="2">
    <source>
        <dbReference type="EMBL" id="MBL1103675.1"/>
    </source>
</evidence>
<evidence type="ECO:0000259" key="1">
    <source>
        <dbReference type="Pfam" id="PF00149"/>
    </source>
</evidence>
<sequence length="665" mass="72909">MSPYRPSRSYEQDLDIRFHDGQVPAWAHPLVDGVAPNDACWLVVMPRRSGKSWLASAVKQARPEGRTKVVDVRSEADVRRTGLTCLTSGKAQRPQLGDVQVVLVDEPAVGPSSGRTEAPATLAAGLTRLRDEDVVPVVFATPAEYELLVPHLGVDAVKDRLTAPPLTDEEAGRMAARTPEWAPGVVARLRAEQPGWLLTPFLLELVLQTAEAEPGLREDPAALSRRAAEAAAFPHLYVNQLFHNGLSAAHRAALRRERWRGAGLSFGSDDRDARTMKVLPPVAEDPVLAHHLPEVLRIHHVSDLHVGGRHRTNVDQKDRTQLGSALARLTGDGSPLTGYLEHVRHLAEQGRAPHLVIASGDLVDRPVDAYGQEALDWLARLADLLAGHPDLRADDPRVLLVGGNHDVSWDRCLDERPGARHEWFADTFRAYPHPELDKEDYDSRRLYVRYADAGLRVALLGSAESGGEPVRNEDRDRVRLLLAELARPADGTDISELMGRLERYDPGVVAHGVLRRLKKETGCVNLAVVHHPLSPVPSVEVAPYAGVVNAGQAKLALADADTALVLHGHTHLGFLASERLIDRDQDRPWTTRIAGAPALASIHSNEENGYNEVYVAREGEDHSVAVRTVRWRNGQWKPDLAIAFRPGAADECAFDELGTDRGARH</sequence>
<dbReference type="InterPro" id="IPR029052">
    <property type="entry name" value="Metallo-depent_PP-like"/>
</dbReference>
<dbReference type="PANTHER" id="PTHR31302">
    <property type="entry name" value="TRANSMEMBRANE PROTEIN WITH METALLOPHOSPHOESTERASE DOMAIN-RELATED"/>
    <property type="match status" value="1"/>
</dbReference>
<evidence type="ECO:0000313" key="3">
    <source>
        <dbReference type="Proteomes" id="UP000621386"/>
    </source>
</evidence>
<dbReference type="InterPro" id="IPR051158">
    <property type="entry name" value="Metallophosphoesterase_sf"/>
</dbReference>
<dbReference type="Gene3D" id="3.60.21.10">
    <property type="match status" value="1"/>
</dbReference>
<comment type="caution">
    <text evidence="2">The sequence shown here is derived from an EMBL/GenBank/DDBJ whole genome shotgun (WGS) entry which is preliminary data.</text>
</comment>
<keyword evidence="3" id="KW-1185">Reference proteome</keyword>
<dbReference type="InterPro" id="IPR004843">
    <property type="entry name" value="Calcineurin-like_PHP"/>
</dbReference>
<dbReference type="SUPFAM" id="SSF56300">
    <property type="entry name" value="Metallo-dependent phosphatases"/>
    <property type="match status" value="1"/>
</dbReference>
<name>A0ABS1NV24_9ACTN</name>
<gene>
    <name evidence="2" type="ORF">JK361_03495</name>
</gene>
<feature type="domain" description="Calcineurin-like phosphoesterase" evidence="1">
    <location>
        <begin position="296"/>
        <end position="571"/>
    </location>
</feature>
<dbReference type="Pfam" id="PF00149">
    <property type="entry name" value="Metallophos"/>
    <property type="match status" value="1"/>
</dbReference>
<dbReference type="Proteomes" id="UP000621386">
    <property type="component" value="Unassembled WGS sequence"/>
</dbReference>
<reference evidence="2 3" key="1">
    <citation type="submission" date="2021-01" db="EMBL/GenBank/DDBJ databases">
        <title>WGS of actinomycetes isolated from Thailand.</title>
        <authorList>
            <person name="Thawai C."/>
        </authorList>
    </citation>
    <scope>NUCLEOTIDE SEQUENCE [LARGE SCALE GENOMIC DNA]</scope>
    <source>
        <strain evidence="2 3">CH5-8</strain>
    </source>
</reference>